<dbReference type="AlphaFoldDB" id="A0A6N6VL20"/>
<proteinExistence type="predicted"/>
<name>A0A6N6VL20_9HYPH</name>
<feature type="transmembrane region" description="Helical" evidence="1">
    <location>
        <begin position="7"/>
        <end position="26"/>
    </location>
</feature>
<dbReference type="Proteomes" id="UP000468901">
    <property type="component" value="Unassembled WGS sequence"/>
</dbReference>
<dbReference type="Pfam" id="PF07330">
    <property type="entry name" value="DUF1467"/>
    <property type="match status" value="1"/>
</dbReference>
<evidence type="ECO:0000313" key="3">
    <source>
        <dbReference type="Proteomes" id="UP000468901"/>
    </source>
</evidence>
<keyword evidence="3" id="KW-1185">Reference proteome</keyword>
<dbReference type="RefSeq" id="WP_152216748.1">
    <property type="nucleotide sequence ID" value="NZ_JBAQYD010000376.1"/>
</dbReference>
<sequence length="101" mass="11279">MTWTAGIAIYLVVWWTILFLVLPFGVRSQHEETTPSVEGTDPGAPVAPMLVRKALVTTVIAALVWLLVAYIYIYQPISFDSIPFMPKLHDWYGDGQPQTAS</sequence>
<evidence type="ECO:0000313" key="2">
    <source>
        <dbReference type="EMBL" id="KAB7739292.1"/>
    </source>
</evidence>
<dbReference type="InterPro" id="IPR009935">
    <property type="entry name" value="DUF1467"/>
</dbReference>
<keyword evidence="1" id="KW-0812">Transmembrane</keyword>
<accession>A0A6N6VL20</accession>
<protein>
    <submittedName>
        <fullName evidence="2">DUF1467 family protein</fullName>
    </submittedName>
</protein>
<keyword evidence="1" id="KW-0472">Membrane</keyword>
<comment type="caution">
    <text evidence="2">The sequence shown here is derived from an EMBL/GenBank/DDBJ whole genome shotgun (WGS) entry which is preliminary data.</text>
</comment>
<gene>
    <name evidence="2" type="ORF">F2P47_12715</name>
</gene>
<organism evidence="2 3">
    <name type="scientific">Parvibaculum sedimenti</name>
    <dbReference type="NCBI Taxonomy" id="2608632"/>
    <lineage>
        <taxon>Bacteria</taxon>
        <taxon>Pseudomonadati</taxon>
        <taxon>Pseudomonadota</taxon>
        <taxon>Alphaproteobacteria</taxon>
        <taxon>Hyphomicrobiales</taxon>
        <taxon>Parvibaculaceae</taxon>
        <taxon>Parvibaculum</taxon>
    </lineage>
</organism>
<feature type="transmembrane region" description="Helical" evidence="1">
    <location>
        <begin position="54"/>
        <end position="73"/>
    </location>
</feature>
<reference evidence="2 3" key="1">
    <citation type="submission" date="2019-09" db="EMBL/GenBank/DDBJ databases">
        <title>Parvibaculum sedimenti sp. nov., isolated from sediment.</title>
        <authorList>
            <person name="Wang Y."/>
        </authorList>
    </citation>
    <scope>NUCLEOTIDE SEQUENCE [LARGE SCALE GENOMIC DNA]</scope>
    <source>
        <strain evidence="2 3">HXT-9</strain>
    </source>
</reference>
<dbReference type="EMBL" id="WESC01000011">
    <property type="protein sequence ID" value="KAB7739292.1"/>
    <property type="molecule type" value="Genomic_DNA"/>
</dbReference>
<evidence type="ECO:0000256" key="1">
    <source>
        <dbReference type="SAM" id="Phobius"/>
    </source>
</evidence>
<keyword evidence="1" id="KW-1133">Transmembrane helix</keyword>